<dbReference type="FunFam" id="3.30.1330.40:FF:000001">
    <property type="entry name" value="L-PSP family endoribonuclease"/>
    <property type="match status" value="1"/>
</dbReference>
<dbReference type="CDD" id="cd00448">
    <property type="entry name" value="YjgF_YER057c_UK114_family"/>
    <property type="match status" value="1"/>
</dbReference>
<comment type="similarity">
    <text evidence="1">Belongs to the RutC family.</text>
</comment>
<dbReference type="EC" id="3.5.99.10" evidence="2"/>
<keyword evidence="2" id="KW-0378">Hydrolase</keyword>
<evidence type="ECO:0000256" key="1">
    <source>
        <dbReference type="ARBA" id="ARBA00010552"/>
    </source>
</evidence>
<protein>
    <submittedName>
        <fullName evidence="2">2-iminobutanoate/2-iminopropanoate deaminase</fullName>
        <ecNumber evidence="2">3.5.99.10</ecNumber>
    </submittedName>
</protein>
<dbReference type="EMBL" id="CADIKF010000001">
    <property type="protein sequence ID" value="CAB3745774.1"/>
    <property type="molecule type" value="Genomic_DNA"/>
</dbReference>
<organism evidence="2 3">
    <name type="scientific">Paraburkholderia solisilvae</name>
    <dbReference type="NCBI Taxonomy" id="624376"/>
    <lineage>
        <taxon>Bacteria</taxon>
        <taxon>Pseudomonadati</taxon>
        <taxon>Pseudomonadota</taxon>
        <taxon>Betaproteobacteria</taxon>
        <taxon>Burkholderiales</taxon>
        <taxon>Burkholderiaceae</taxon>
        <taxon>Paraburkholderia</taxon>
    </lineage>
</organism>
<name>A0A6J5CXU5_9BURK</name>
<reference evidence="2 3" key="1">
    <citation type="submission" date="2020-04" db="EMBL/GenBank/DDBJ databases">
        <authorList>
            <person name="De Canck E."/>
        </authorList>
    </citation>
    <scope>NUCLEOTIDE SEQUENCE [LARGE SCALE GENOMIC DNA]</scope>
    <source>
        <strain evidence="2 3">LMG 29739</strain>
    </source>
</reference>
<accession>A0A6J5CXU5</accession>
<dbReference type="InterPro" id="IPR035959">
    <property type="entry name" value="RutC-like_sf"/>
</dbReference>
<dbReference type="AlphaFoldDB" id="A0A6J5CXU5"/>
<sequence length="124" mass="13074">MDMKFIKVPDLPEPAGHYSPAVSANGFVFVAGQLPRDAHGVVPAGIDAQVRQAFANVDAVLRAAGSSLERIVSVTVYVTDIDNWPTVNAAYAAVLGNHKPARTIAVSPQLHFGCLLELQVVALA</sequence>
<dbReference type="PANTHER" id="PTHR11803:SF39">
    <property type="entry name" value="2-IMINOBUTANOATE_2-IMINOPROPANOATE DEAMINASE"/>
    <property type="match status" value="1"/>
</dbReference>
<gene>
    <name evidence="2" type="primary">yabJ_1</name>
    <name evidence="2" type="ORF">LMG29739_00022</name>
</gene>
<dbReference type="Proteomes" id="UP000494329">
    <property type="component" value="Unassembled WGS sequence"/>
</dbReference>
<keyword evidence="3" id="KW-1185">Reference proteome</keyword>
<dbReference type="Gene3D" id="3.30.1330.40">
    <property type="entry name" value="RutC-like"/>
    <property type="match status" value="1"/>
</dbReference>
<proteinExistence type="inferred from homology"/>
<evidence type="ECO:0000313" key="3">
    <source>
        <dbReference type="Proteomes" id="UP000494329"/>
    </source>
</evidence>
<evidence type="ECO:0000313" key="2">
    <source>
        <dbReference type="EMBL" id="CAB3745774.1"/>
    </source>
</evidence>
<dbReference type="RefSeq" id="WP_217477981.1">
    <property type="nucleotide sequence ID" value="NZ_CADIKF010000001.1"/>
</dbReference>
<dbReference type="SUPFAM" id="SSF55298">
    <property type="entry name" value="YjgF-like"/>
    <property type="match status" value="1"/>
</dbReference>
<dbReference type="InterPro" id="IPR006175">
    <property type="entry name" value="YjgF/YER057c/UK114"/>
</dbReference>
<dbReference type="Pfam" id="PF01042">
    <property type="entry name" value="Ribonuc_L-PSP"/>
    <property type="match status" value="1"/>
</dbReference>
<dbReference type="PANTHER" id="PTHR11803">
    <property type="entry name" value="2-IMINOBUTANOATE/2-IMINOPROPANOATE DEAMINASE RIDA"/>
    <property type="match status" value="1"/>
</dbReference>
<dbReference type="GO" id="GO:0120241">
    <property type="term" value="F:2-iminobutanoate/2-iminopropanoate deaminase"/>
    <property type="evidence" value="ECO:0007669"/>
    <property type="project" value="UniProtKB-EC"/>
</dbReference>
<dbReference type="GO" id="GO:0005829">
    <property type="term" value="C:cytosol"/>
    <property type="evidence" value="ECO:0007669"/>
    <property type="project" value="TreeGrafter"/>
</dbReference>